<gene>
    <name evidence="2" type="ORF">OE88DRAFT_1647684</name>
</gene>
<feature type="region of interest" description="Disordered" evidence="1">
    <location>
        <begin position="139"/>
        <end position="235"/>
    </location>
</feature>
<evidence type="ECO:0000313" key="2">
    <source>
        <dbReference type="EMBL" id="TFK47529.1"/>
    </source>
</evidence>
<sequence>MPMTLQQLYQLVEGYVNAYGDDAANILVSITNNGEGLHLRWVDDPVEAGATEPRARSLAPAASLLGLVFPPSEATSADPDYELPADDLGDLEFHDDDVDMTDVHPDGIINDVSNDLRHIGRRVDEDSRIVGMTAHDEVGGLSTAPHEERSHSVPPTANIPHEDRSPTPGPSRLSGRSPSWVPTEIIEYEPEEPSMDNPFYSAEHRRELEEESIHRARRQNFNMTLRGHQTRKTSS</sequence>
<name>A0A5C3MQ53_9AGAM</name>
<protein>
    <submittedName>
        <fullName evidence="2">Uncharacterized protein</fullName>
    </submittedName>
</protein>
<dbReference type="OrthoDB" id="10601558at2759"/>
<evidence type="ECO:0000256" key="1">
    <source>
        <dbReference type="SAM" id="MobiDB-lite"/>
    </source>
</evidence>
<organism evidence="2 3">
    <name type="scientific">Heliocybe sulcata</name>
    <dbReference type="NCBI Taxonomy" id="5364"/>
    <lineage>
        <taxon>Eukaryota</taxon>
        <taxon>Fungi</taxon>
        <taxon>Dikarya</taxon>
        <taxon>Basidiomycota</taxon>
        <taxon>Agaricomycotina</taxon>
        <taxon>Agaricomycetes</taxon>
        <taxon>Gloeophyllales</taxon>
        <taxon>Gloeophyllaceae</taxon>
        <taxon>Heliocybe</taxon>
    </lineage>
</organism>
<keyword evidence="3" id="KW-1185">Reference proteome</keyword>
<proteinExistence type="predicted"/>
<dbReference type="AlphaFoldDB" id="A0A5C3MQ53"/>
<accession>A0A5C3MQ53</accession>
<feature type="compositionally biased region" description="Low complexity" evidence="1">
    <location>
        <begin position="170"/>
        <end position="179"/>
    </location>
</feature>
<dbReference type="Proteomes" id="UP000305948">
    <property type="component" value="Unassembled WGS sequence"/>
</dbReference>
<reference evidence="2 3" key="1">
    <citation type="journal article" date="2019" name="Nat. Ecol. Evol.">
        <title>Megaphylogeny resolves global patterns of mushroom evolution.</title>
        <authorList>
            <person name="Varga T."/>
            <person name="Krizsan K."/>
            <person name="Foldi C."/>
            <person name="Dima B."/>
            <person name="Sanchez-Garcia M."/>
            <person name="Sanchez-Ramirez S."/>
            <person name="Szollosi G.J."/>
            <person name="Szarkandi J.G."/>
            <person name="Papp V."/>
            <person name="Albert L."/>
            <person name="Andreopoulos W."/>
            <person name="Angelini C."/>
            <person name="Antonin V."/>
            <person name="Barry K.W."/>
            <person name="Bougher N.L."/>
            <person name="Buchanan P."/>
            <person name="Buyck B."/>
            <person name="Bense V."/>
            <person name="Catcheside P."/>
            <person name="Chovatia M."/>
            <person name="Cooper J."/>
            <person name="Damon W."/>
            <person name="Desjardin D."/>
            <person name="Finy P."/>
            <person name="Geml J."/>
            <person name="Haridas S."/>
            <person name="Hughes K."/>
            <person name="Justo A."/>
            <person name="Karasinski D."/>
            <person name="Kautmanova I."/>
            <person name="Kiss B."/>
            <person name="Kocsube S."/>
            <person name="Kotiranta H."/>
            <person name="LaButti K.M."/>
            <person name="Lechner B.E."/>
            <person name="Liimatainen K."/>
            <person name="Lipzen A."/>
            <person name="Lukacs Z."/>
            <person name="Mihaltcheva S."/>
            <person name="Morgado L.N."/>
            <person name="Niskanen T."/>
            <person name="Noordeloos M.E."/>
            <person name="Ohm R.A."/>
            <person name="Ortiz-Santana B."/>
            <person name="Ovrebo C."/>
            <person name="Racz N."/>
            <person name="Riley R."/>
            <person name="Savchenko A."/>
            <person name="Shiryaev A."/>
            <person name="Soop K."/>
            <person name="Spirin V."/>
            <person name="Szebenyi C."/>
            <person name="Tomsovsky M."/>
            <person name="Tulloss R.E."/>
            <person name="Uehling J."/>
            <person name="Grigoriev I.V."/>
            <person name="Vagvolgyi C."/>
            <person name="Papp T."/>
            <person name="Martin F.M."/>
            <person name="Miettinen O."/>
            <person name="Hibbett D.S."/>
            <person name="Nagy L.G."/>
        </authorList>
    </citation>
    <scope>NUCLEOTIDE SEQUENCE [LARGE SCALE GENOMIC DNA]</scope>
    <source>
        <strain evidence="2 3">OMC1185</strain>
    </source>
</reference>
<feature type="compositionally biased region" description="Basic and acidic residues" evidence="1">
    <location>
        <begin position="202"/>
        <end position="214"/>
    </location>
</feature>
<evidence type="ECO:0000313" key="3">
    <source>
        <dbReference type="Proteomes" id="UP000305948"/>
    </source>
</evidence>
<dbReference type="EMBL" id="ML213523">
    <property type="protein sequence ID" value="TFK47529.1"/>
    <property type="molecule type" value="Genomic_DNA"/>
</dbReference>